<sequence length="32" mass="3559">MLIAGAFFIKSYLKPTEILYSGTIETPNITEP</sequence>
<name>A0A381ZHQ7_9ZZZZ</name>
<feature type="non-terminal residue" evidence="1">
    <location>
        <position position="32"/>
    </location>
</feature>
<dbReference type="EMBL" id="UINC01021398">
    <property type="protein sequence ID" value="SVA88868.1"/>
    <property type="molecule type" value="Genomic_DNA"/>
</dbReference>
<protein>
    <submittedName>
        <fullName evidence="1">Uncharacterized protein</fullName>
    </submittedName>
</protein>
<accession>A0A381ZHQ7</accession>
<proteinExistence type="predicted"/>
<gene>
    <name evidence="1" type="ORF">METZ01_LOCUS141722</name>
</gene>
<reference evidence="1" key="1">
    <citation type="submission" date="2018-05" db="EMBL/GenBank/DDBJ databases">
        <authorList>
            <person name="Lanie J.A."/>
            <person name="Ng W.-L."/>
            <person name="Kazmierczak K.M."/>
            <person name="Andrzejewski T.M."/>
            <person name="Davidsen T.M."/>
            <person name="Wayne K.J."/>
            <person name="Tettelin H."/>
            <person name="Glass J.I."/>
            <person name="Rusch D."/>
            <person name="Podicherti R."/>
            <person name="Tsui H.-C.T."/>
            <person name="Winkler M.E."/>
        </authorList>
    </citation>
    <scope>NUCLEOTIDE SEQUENCE</scope>
</reference>
<evidence type="ECO:0000313" key="1">
    <source>
        <dbReference type="EMBL" id="SVA88868.1"/>
    </source>
</evidence>
<organism evidence="1">
    <name type="scientific">marine metagenome</name>
    <dbReference type="NCBI Taxonomy" id="408172"/>
    <lineage>
        <taxon>unclassified sequences</taxon>
        <taxon>metagenomes</taxon>
        <taxon>ecological metagenomes</taxon>
    </lineage>
</organism>
<dbReference type="AlphaFoldDB" id="A0A381ZHQ7"/>